<comment type="catalytic activity">
    <reaction evidence="7">
        <text>L-threonyl-[protein] + ATP = O-phospho-L-threonyl-[protein] + ADP + H(+)</text>
        <dbReference type="Rhea" id="RHEA:46608"/>
        <dbReference type="Rhea" id="RHEA-COMP:11060"/>
        <dbReference type="Rhea" id="RHEA-COMP:11605"/>
        <dbReference type="ChEBI" id="CHEBI:15378"/>
        <dbReference type="ChEBI" id="CHEBI:30013"/>
        <dbReference type="ChEBI" id="CHEBI:30616"/>
        <dbReference type="ChEBI" id="CHEBI:61977"/>
        <dbReference type="ChEBI" id="CHEBI:456216"/>
        <dbReference type="EC" id="2.7.11.1"/>
    </reaction>
</comment>
<evidence type="ECO:0000256" key="3">
    <source>
        <dbReference type="ARBA" id="ARBA00022679"/>
    </source>
</evidence>
<dbReference type="InterPro" id="IPR011990">
    <property type="entry name" value="TPR-like_helical_dom_sf"/>
</dbReference>
<name>A0ABW0ZGN5_9ACTN</name>
<keyword evidence="6" id="KW-0067">ATP-binding</keyword>
<dbReference type="Gene3D" id="3.30.200.20">
    <property type="entry name" value="Phosphorylase Kinase, domain 1"/>
    <property type="match status" value="1"/>
</dbReference>
<accession>A0ABW0ZGN5</accession>
<dbReference type="EMBL" id="JBHSNS010000005">
    <property type="protein sequence ID" value="MFC5729687.1"/>
    <property type="molecule type" value="Genomic_DNA"/>
</dbReference>
<sequence>MSTATGTCTQPGCTGSIVDGYCDVCGMPGEGGHSTHAAGGGAAVSAPAPSVPVGRVMPSNGDPCEQPGCAGRILDGYCDVCGTPAVPRARVAEASALASARTRLAGEAQPLGGDATVATSSSRVQSAAIGSRRAGTDGSLATRRTRTGSQRMRTARLGAGLTVVPPAPPVDAAKAIMVNPQVPEDKRSCSKCGKAVGRSIDGQPGRSEGFCPNCGQPFSFTPKLQPGDLVAGQYEVAGALAHGGLGWIYLARDRNVSNRWVVLKGLLNSGDPDALAAAIAEQQFLAQVEHPLIVEIYNFVTHEGAGYIVMEYVGGKSVKQILKQRMVANNGEYDPLPVDQALAYILELLPAFQYLHDLGLVYCDFKPDNMIQVGDAMKLIDLGGVRRIDDEESAIYGTVGYQAPEVAEVGPSVASDIYTIGRTIVVLCMEFRGYQGSYLHSLPPVESTPLFQQYDSLYHLVAKCCAPDPADRFASVDELRTQVLGVLREVVARKRMGTALTSAASVLFESPATARPITEWSQLPRLREDTTDPQYSWLSTISAEDPEKRLVDLENAPEDTAEVWLARARAALDLGRPAVARSHAQRLLADDPWEWRALWIEGLAAVQAEDFDTAKASFNAVYQQVPGELAPKLGLAFACERGGLPEVAESLYQVCAATDAAYVPPAAFGMARVRAARNDAAGAVAALDLVPTTSRGYTESRQQRAEVLLSGGTQDIAVLDQAMRTIETSSVDTATRQRFTVRILNEALPVVTQPGKVPAGAKIGSVPATEAGVRDGLENALRMLARDTVDLKERVVLVNQANSVRNWSLT</sequence>
<evidence type="ECO:0000259" key="10">
    <source>
        <dbReference type="PROSITE" id="PS50011"/>
    </source>
</evidence>
<evidence type="ECO:0000256" key="4">
    <source>
        <dbReference type="ARBA" id="ARBA00022741"/>
    </source>
</evidence>
<dbReference type="PANTHER" id="PTHR24363:SF0">
    <property type="entry name" value="SERINE_THREONINE KINASE LIKE DOMAIN CONTAINING 1"/>
    <property type="match status" value="1"/>
</dbReference>
<dbReference type="Gene3D" id="1.25.40.10">
    <property type="entry name" value="Tetratricopeptide repeat domain"/>
    <property type="match status" value="2"/>
</dbReference>
<proteinExistence type="predicted"/>
<keyword evidence="4" id="KW-0547">Nucleotide-binding</keyword>
<dbReference type="RefSeq" id="WP_378527163.1">
    <property type="nucleotide sequence ID" value="NZ_JBHSNS010000005.1"/>
</dbReference>
<reference evidence="12" key="1">
    <citation type="journal article" date="2019" name="Int. J. Syst. Evol. Microbiol.">
        <title>The Global Catalogue of Microorganisms (GCM) 10K type strain sequencing project: providing services to taxonomists for standard genome sequencing and annotation.</title>
        <authorList>
            <consortium name="The Broad Institute Genomics Platform"/>
            <consortium name="The Broad Institute Genome Sequencing Center for Infectious Disease"/>
            <person name="Wu L."/>
            <person name="Ma J."/>
        </authorList>
    </citation>
    <scope>NUCLEOTIDE SEQUENCE [LARGE SCALE GENOMIC DNA]</scope>
    <source>
        <strain evidence="12">YIM 94188</strain>
    </source>
</reference>
<dbReference type="Pfam" id="PF16919">
    <property type="entry name" value="PknG_rubred"/>
    <property type="match status" value="1"/>
</dbReference>
<dbReference type="EC" id="2.7.11.1" evidence="1"/>
<dbReference type="PROSITE" id="PS50011">
    <property type="entry name" value="PROTEIN_KINASE_DOM"/>
    <property type="match status" value="1"/>
</dbReference>
<protein>
    <recommendedName>
        <fullName evidence="1">non-specific serine/threonine protein kinase</fullName>
        <ecNumber evidence="1">2.7.11.1</ecNumber>
    </recommendedName>
</protein>
<dbReference type="SUPFAM" id="SSF48452">
    <property type="entry name" value="TPR-like"/>
    <property type="match status" value="1"/>
</dbReference>
<dbReference type="InterPro" id="IPR031636">
    <property type="entry name" value="PknG_TPR"/>
</dbReference>
<dbReference type="InterPro" id="IPR000719">
    <property type="entry name" value="Prot_kinase_dom"/>
</dbReference>
<dbReference type="Pfam" id="PF16918">
    <property type="entry name" value="PknG_TPR"/>
    <property type="match status" value="1"/>
</dbReference>
<evidence type="ECO:0000256" key="6">
    <source>
        <dbReference type="ARBA" id="ARBA00022840"/>
    </source>
</evidence>
<comment type="catalytic activity">
    <reaction evidence="8">
        <text>L-seryl-[protein] + ATP = O-phospho-L-seryl-[protein] + ADP + H(+)</text>
        <dbReference type="Rhea" id="RHEA:17989"/>
        <dbReference type="Rhea" id="RHEA-COMP:9863"/>
        <dbReference type="Rhea" id="RHEA-COMP:11604"/>
        <dbReference type="ChEBI" id="CHEBI:15378"/>
        <dbReference type="ChEBI" id="CHEBI:29999"/>
        <dbReference type="ChEBI" id="CHEBI:30616"/>
        <dbReference type="ChEBI" id="CHEBI:83421"/>
        <dbReference type="ChEBI" id="CHEBI:456216"/>
        <dbReference type="EC" id="2.7.11.1"/>
    </reaction>
</comment>
<dbReference type="PANTHER" id="PTHR24363">
    <property type="entry name" value="SERINE/THREONINE PROTEIN KINASE"/>
    <property type="match status" value="1"/>
</dbReference>
<evidence type="ECO:0000256" key="5">
    <source>
        <dbReference type="ARBA" id="ARBA00022777"/>
    </source>
</evidence>
<dbReference type="SUPFAM" id="SSF56112">
    <property type="entry name" value="Protein kinase-like (PK-like)"/>
    <property type="match status" value="1"/>
</dbReference>
<dbReference type="Pfam" id="PF00069">
    <property type="entry name" value="Pkinase"/>
    <property type="match status" value="1"/>
</dbReference>
<organism evidence="11 12">
    <name type="scientific">Nocardioides vastitatis</name>
    <dbReference type="NCBI Taxonomy" id="2568655"/>
    <lineage>
        <taxon>Bacteria</taxon>
        <taxon>Bacillati</taxon>
        <taxon>Actinomycetota</taxon>
        <taxon>Actinomycetes</taxon>
        <taxon>Propionibacteriales</taxon>
        <taxon>Nocardioidaceae</taxon>
        <taxon>Nocardioides</taxon>
    </lineage>
</organism>
<keyword evidence="5" id="KW-0418">Kinase</keyword>
<dbReference type="InterPro" id="IPR011009">
    <property type="entry name" value="Kinase-like_dom_sf"/>
</dbReference>
<evidence type="ECO:0000256" key="1">
    <source>
        <dbReference type="ARBA" id="ARBA00012513"/>
    </source>
</evidence>
<gene>
    <name evidence="11" type="ORF">ACFPQB_12225</name>
</gene>
<comment type="caution">
    <text evidence="11">The sequence shown here is derived from an EMBL/GenBank/DDBJ whole genome shotgun (WGS) entry which is preliminary data.</text>
</comment>
<evidence type="ECO:0000256" key="2">
    <source>
        <dbReference type="ARBA" id="ARBA00022527"/>
    </source>
</evidence>
<dbReference type="Gene3D" id="1.10.510.10">
    <property type="entry name" value="Transferase(Phosphotransferase) domain 1"/>
    <property type="match status" value="1"/>
</dbReference>
<keyword evidence="3" id="KW-0808">Transferase</keyword>
<keyword evidence="12" id="KW-1185">Reference proteome</keyword>
<dbReference type="CDD" id="cd14014">
    <property type="entry name" value="STKc_PknB_like"/>
    <property type="match status" value="1"/>
</dbReference>
<keyword evidence="2" id="KW-0723">Serine/threonine-protein kinase</keyword>
<evidence type="ECO:0000256" key="7">
    <source>
        <dbReference type="ARBA" id="ARBA00047899"/>
    </source>
</evidence>
<dbReference type="InterPro" id="IPR031634">
    <property type="entry name" value="PknG_rubred"/>
</dbReference>
<evidence type="ECO:0000256" key="9">
    <source>
        <dbReference type="SAM" id="MobiDB-lite"/>
    </source>
</evidence>
<feature type="region of interest" description="Disordered" evidence="9">
    <location>
        <begin position="112"/>
        <end position="150"/>
    </location>
</feature>
<evidence type="ECO:0000313" key="12">
    <source>
        <dbReference type="Proteomes" id="UP001596072"/>
    </source>
</evidence>
<dbReference type="Proteomes" id="UP001596072">
    <property type="component" value="Unassembled WGS sequence"/>
</dbReference>
<evidence type="ECO:0000313" key="11">
    <source>
        <dbReference type="EMBL" id="MFC5729687.1"/>
    </source>
</evidence>
<feature type="domain" description="Protein kinase" evidence="10">
    <location>
        <begin position="234"/>
        <end position="484"/>
    </location>
</feature>
<evidence type="ECO:0000256" key="8">
    <source>
        <dbReference type="ARBA" id="ARBA00048679"/>
    </source>
</evidence>